<dbReference type="PROSITE" id="PS50850">
    <property type="entry name" value="MFS"/>
    <property type="match status" value="1"/>
</dbReference>
<sequence length="398" mass="43551">MNTVVRHDRRWFLTLVIIVGISGFSQGMLLPLISIIFETDGVSTTLNGLNATGLYIGTLLISPFVEQPLRKFGYKPIIIVGGAIVFVSLLMFPLWKHVVFWFVLRLLIGIGDHCLHFATQTWLTSSAPQGKLGKSMAIYGLSFGVGFAVGPLMTPLLRISESLPFIVSSILCLMAWSLVFFIHNEHPAVLAGDAKQSNSFTRYKLSFKYAWFAFLPPFAYGALETSLNALFPVYALRMDFDLTMVSIIISSFSIGGIITQVPLGLLGDRIGRRKVILISIFVGTIGFGVGSFLEDSEILVAFVFLTCGMFLGSIFSLGITYMADLTPKELLPTGNLLCGIFFSLGSLLGPFVGGLYLQVVEGISFLIFMSSVLLIIFIILIIFSKETNIAETKGSEAK</sequence>
<dbReference type="InterPro" id="IPR047200">
    <property type="entry name" value="MFS_YcaD-like"/>
</dbReference>
<feature type="transmembrane region" description="Helical" evidence="7">
    <location>
        <begin position="243"/>
        <end position="263"/>
    </location>
</feature>
<dbReference type="CDD" id="cd17477">
    <property type="entry name" value="MFS_YcaD_like"/>
    <property type="match status" value="1"/>
</dbReference>
<proteinExistence type="predicted"/>
<dbReference type="PANTHER" id="PTHR23521">
    <property type="entry name" value="TRANSPORTER MFS SUPERFAMILY"/>
    <property type="match status" value="1"/>
</dbReference>
<dbReference type="AlphaFoldDB" id="A0A285UQ80"/>
<keyword evidence="3" id="KW-1003">Cell membrane</keyword>
<dbReference type="OrthoDB" id="478565at2"/>
<dbReference type="SUPFAM" id="SSF103473">
    <property type="entry name" value="MFS general substrate transporter"/>
    <property type="match status" value="1"/>
</dbReference>
<evidence type="ECO:0000256" key="6">
    <source>
        <dbReference type="ARBA" id="ARBA00023136"/>
    </source>
</evidence>
<dbReference type="InterPro" id="IPR020846">
    <property type="entry name" value="MFS_dom"/>
</dbReference>
<dbReference type="Pfam" id="PF07690">
    <property type="entry name" value="MFS_1"/>
    <property type="match status" value="1"/>
</dbReference>
<feature type="transmembrane region" description="Helical" evidence="7">
    <location>
        <begin position="205"/>
        <end position="223"/>
    </location>
</feature>
<dbReference type="InterPro" id="IPR024989">
    <property type="entry name" value="MFS_assoc_dom"/>
</dbReference>
<dbReference type="GO" id="GO:0022857">
    <property type="term" value="F:transmembrane transporter activity"/>
    <property type="evidence" value="ECO:0007669"/>
    <property type="project" value="InterPro"/>
</dbReference>
<dbReference type="EMBL" id="OBQC01000018">
    <property type="protein sequence ID" value="SOC43979.1"/>
    <property type="molecule type" value="Genomic_DNA"/>
</dbReference>
<evidence type="ECO:0000313" key="9">
    <source>
        <dbReference type="EMBL" id="SOC43979.1"/>
    </source>
</evidence>
<dbReference type="PANTHER" id="PTHR23521:SF2">
    <property type="entry name" value="TRANSPORTER MFS SUPERFAMILY"/>
    <property type="match status" value="1"/>
</dbReference>
<dbReference type="InterPro" id="IPR011701">
    <property type="entry name" value="MFS"/>
</dbReference>
<evidence type="ECO:0000256" key="5">
    <source>
        <dbReference type="ARBA" id="ARBA00022989"/>
    </source>
</evidence>
<evidence type="ECO:0000256" key="7">
    <source>
        <dbReference type="SAM" id="Phobius"/>
    </source>
</evidence>
<feature type="transmembrane region" description="Helical" evidence="7">
    <location>
        <begin position="335"/>
        <end position="357"/>
    </location>
</feature>
<evidence type="ECO:0000259" key="8">
    <source>
        <dbReference type="PROSITE" id="PS50850"/>
    </source>
</evidence>
<keyword evidence="2" id="KW-0813">Transport</keyword>
<protein>
    <submittedName>
        <fullName evidence="9">Fucose permease</fullName>
    </submittedName>
</protein>
<name>A0A285UQ80_9BACL</name>
<dbReference type="Gene3D" id="1.20.1250.20">
    <property type="entry name" value="MFS general substrate transporter like domains"/>
    <property type="match status" value="2"/>
</dbReference>
<feature type="domain" description="Major facilitator superfamily (MFS) profile" evidence="8">
    <location>
        <begin position="11"/>
        <end position="388"/>
    </location>
</feature>
<feature type="transmembrane region" description="Helical" evidence="7">
    <location>
        <begin position="299"/>
        <end position="323"/>
    </location>
</feature>
<reference evidence="10" key="1">
    <citation type="submission" date="2017-08" db="EMBL/GenBank/DDBJ databases">
        <authorList>
            <person name="Varghese N."/>
            <person name="Submissions S."/>
        </authorList>
    </citation>
    <scope>NUCLEOTIDE SEQUENCE [LARGE SCALE GENOMIC DNA]</scope>
    <source>
        <strain evidence="10">JC23</strain>
    </source>
</reference>
<dbReference type="RefSeq" id="WP_097150974.1">
    <property type="nucleotide sequence ID" value="NZ_OBQC01000018.1"/>
</dbReference>
<keyword evidence="4 7" id="KW-0812">Transmembrane</keyword>
<evidence type="ECO:0000256" key="2">
    <source>
        <dbReference type="ARBA" id="ARBA00022448"/>
    </source>
</evidence>
<feature type="transmembrane region" description="Helical" evidence="7">
    <location>
        <begin position="136"/>
        <end position="157"/>
    </location>
</feature>
<feature type="transmembrane region" description="Helical" evidence="7">
    <location>
        <begin position="12"/>
        <end position="37"/>
    </location>
</feature>
<dbReference type="InterPro" id="IPR036259">
    <property type="entry name" value="MFS_trans_sf"/>
</dbReference>
<accession>A0A285UQ80</accession>
<feature type="transmembrane region" description="Helical" evidence="7">
    <location>
        <begin position="98"/>
        <end position="115"/>
    </location>
</feature>
<keyword evidence="10" id="KW-1185">Reference proteome</keyword>
<feature type="transmembrane region" description="Helical" evidence="7">
    <location>
        <begin position="163"/>
        <end position="184"/>
    </location>
</feature>
<organism evidence="9 10">
    <name type="scientific">Ureibacillus acetophenoni</name>
    <dbReference type="NCBI Taxonomy" id="614649"/>
    <lineage>
        <taxon>Bacteria</taxon>
        <taxon>Bacillati</taxon>
        <taxon>Bacillota</taxon>
        <taxon>Bacilli</taxon>
        <taxon>Bacillales</taxon>
        <taxon>Caryophanaceae</taxon>
        <taxon>Ureibacillus</taxon>
    </lineage>
</organism>
<evidence type="ECO:0000256" key="4">
    <source>
        <dbReference type="ARBA" id="ARBA00022692"/>
    </source>
</evidence>
<gene>
    <name evidence="9" type="ORF">SAMN05877842_11837</name>
</gene>
<evidence type="ECO:0000313" key="10">
    <source>
        <dbReference type="Proteomes" id="UP000219252"/>
    </source>
</evidence>
<dbReference type="Pfam" id="PF12832">
    <property type="entry name" value="MFS_1_like"/>
    <property type="match status" value="1"/>
</dbReference>
<keyword evidence="6 7" id="KW-0472">Membrane</keyword>
<feature type="transmembrane region" description="Helical" evidence="7">
    <location>
        <begin position="275"/>
        <end position="293"/>
    </location>
</feature>
<keyword evidence="5 7" id="KW-1133">Transmembrane helix</keyword>
<dbReference type="GO" id="GO:0005886">
    <property type="term" value="C:plasma membrane"/>
    <property type="evidence" value="ECO:0007669"/>
    <property type="project" value="UniProtKB-SubCell"/>
</dbReference>
<feature type="transmembrane region" description="Helical" evidence="7">
    <location>
        <begin position="72"/>
        <end position="92"/>
    </location>
</feature>
<evidence type="ECO:0000256" key="3">
    <source>
        <dbReference type="ARBA" id="ARBA00022475"/>
    </source>
</evidence>
<dbReference type="Proteomes" id="UP000219252">
    <property type="component" value="Unassembled WGS sequence"/>
</dbReference>
<comment type="subcellular location">
    <subcellularLocation>
        <location evidence="1">Cell membrane</location>
        <topology evidence="1">Multi-pass membrane protein</topology>
    </subcellularLocation>
</comment>
<feature type="transmembrane region" description="Helical" evidence="7">
    <location>
        <begin position="363"/>
        <end position="383"/>
    </location>
</feature>
<feature type="transmembrane region" description="Helical" evidence="7">
    <location>
        <begin position="49"/>
        <end position="65"/>
    </location>
</feature>
<evidence type="ECO:0000256" key="1">
    <source>
        <dbReference type="ARBA" id="ARBA00004651"/>
    </source>
</evidence>